<dbReference type="EMBL" id="LXQA011430208">
    <property type="protein sequence ID" value="MCI96997.1"/>
    <property type="molecule type" value="Genomic_DNA"/>
</dbReference>
<feature type="non-terminal residue" evidence="2">
    <location>
        <position position="1"/>
    </location>
</feature>
<dbReference type="PANTHER" id="PTHR47074:SF48">
    <property type="entry name" value="POLYNUCLEOTIDYL TRANSFERASE, RIBONUCLEASE H-LIKE SUPERFAMILY PROTEIN"/>
    <property type="match status" value="1"/>
</dbReference>
<protein>
    <recommendedName>
        <fullName evidence="1">RNase H type-1 domain-containing protein</fullName>
    </recommendedName>
</protein>
<reference evidence="2 3" key="1">
    <citation type="journal article" date="2018" name="Front. Plant Sci.">
        <title>Red Clover (Trifolium pratense) and Zigzag Clover (T. medium) - A Picture of Genomic Similarities and Differences.</title>
        <authorList>
            <person name="Dluhosova J."/>
            <person name="Istvanek J."/>
            <person name="Nedelnik J."/>
            <person name="Repkova J."/>
        </authorList>
    </citation>
    <scope>NUCLEOTIDE SEQUENCE [LARGE SCALE GENOMIC DNA]</scope>
    <source>
        <strain evidence="3">cv. 10/8</strain>
        <tissue evidence="2">Leaf</tissue>
    </source>
</reference>
<comment type="caution">
    <text evidence="2">The sequence shown here is derived from an EMBL/GenBank/DDBJ whole genome shotgun (WGS) entry which is preliminary data.</text>
</comment>
<dbReference type="Pfam" id="PF13456">
    <property type="entry name" value="RVT_3"/>
    <property type="match status" value="1"/>
</dbReference>
<name>A0A392W9D3_9FABA</name>
<evidence type="ECO:0000259" key="1">
    <source>
        <dbReference type="Pfam" id="PF13456"/>
    </source>
</evidence>
<evidence type="ECO:0000313" key="3">
    <source>
        <dbReference type="Proteomes" id="UP000265520"/>
    </source>
</evidence>
<sequence length="66" mass="7199">GAVFRDDAGQILAAATWYTKGITDPATAEAQAMYSAMEMAAACCFFNVQFESDNLRLINAIRMTDE</sequence>
<feature type="non-terminal residue" evidence="2">
    <location>
        <position position="66"/>
    </location>
</feature>
<dbReference type="AlphaFoldDB" id="A0A392W9D3"/>
<organism evidence="2 3">
    <name type="scientific">Trifolium medium</name>
    <dbReference type="NCBI Taxonomy" id="97028"/>
    <lineage>
        <taxon>Eukaryota</taxon>
        <taxon>Viridiplantae</taxon>
        <taxon>Streptophyta</taxon>
        <taxon>Embryophyta</taxon>
        <taxon>Tracheophyta</taxon>
        <taxon>Spermatophyta</taxon>
        <taxon>Magnoliopsida</taxon>
        <taxon>eudicotyledons</taxon>
        <taxon>Gunneridae</taxon>
        <taxon>Pentapetalae</taxon>
        <taxon>rosids</taxon>
        <taxon>fabids</taxon>
        <taxon>Fabales</taxon>
        <taxon>Fabaceae</taxon>
        <taxon>Papilionoideae</taxon>
        <taxon>50 kb inversion clade</taxon>
        <taxon>NPAAA clade</taxon>
        <taxon>Hologalegina</taxon>
        <taxon>IRL clade</taxon>
        <taxon>Trifolieae</taxon>
        <taxon>Trifolium</taxon>
    </lineage>
</organism>
<keyword evidence="3" id="KW-1185">Reference proteome</keyword>
<evidence type="ECO:0000313" key="2">
    <source>
        <dbReference type="EMBL" id="MCI96997.1"/>
    </source>
</evidence>
<feature type="domain" description="RNase H type-1" evidence="1">
    <location>
        <begin position="1"/>
        <end position="62"/>
    </location>
</feature>
<dbReference type="PANTHER" id="PTHR47074">
    <property type="entry name" value="BNAC02G40300D PROTEIN"/>
    <property type="match status" value="1"/>
</dbReference>
<dbReference type="Proteomes" id="UP000265520">
    <property type="component" value="Unassembled WGS sequence"/>
</dbReference>
<proteinExistence type="predicted"/>
<dbReference type="InterPro" id="IPR002156">
    <property type="entry name" value="RNaseH_domain"/>
</dbReference>
<dbReference type="GO" id="GO:0003676">
    <property type="term" value="F:nucleic acid binding"/>
    <property type="evidence" value="ECO:0007669"/>
    <property type="project" value="InterPro"/>
</dbReference>
<dbReference type="GO" id="GO:0004523">
    <property type="term" value="F:RNA-DNA hybrid ribonuclease activity"/>
    <property type="evidence" value="ECO:0007669"/>
    <property type="project" value="InterPro"/>
</dbReference>
<dbReference type="InterPro" id="IPR052929">
    <property type="entry name" value="RNase_H-like_EbsB-rel"/>
</dbReference>
<accession>A0A392W9D3</accession>